<accession>A0AB36K1X4</accession>
<dbReference type="Proteomes" id="UP000188726">
    <property type="component" value="Unassembled WGS sequence"/>
</dbReference>
<comment type="caution">
    <text evidence="1">The sequence shown here is derived from an EMBL/GenBank/DDBJ whole genome shotgun (WGS) entry which is preliminary data.</text>
</comment>
<sequence>MSGVVAVLSPAQQVQVIDERIKPRLREIKLCEKVSQLMFDEYCGDGVKSFSNASLKLSGKELYAGEHSRELTDPILDSGIAMIRVMVQLLGISVDKNGNFYAYDPKDGDIVMSSFHLTRLPLHTKASDYLSTKEIEALKLSVLNGNKGVAHLTIHETKSIPLDQLSLACRVVTRLVEEHLLTPISNRETESTVS</sequence>
<dbReference type="EMBL" id="MUEO01000067">
    <property type="protein sequence ID" value="OOE40864.1"/>
    <property type="molecule type" value="Genomic_DNA"/>
</dbReference>
<proteinExistence type="predicted"/>
<protein>
    <submittedName>
        <fullName evidence="1">Uncharacterized protein</fullName>
    </submittedName>
</protein>
<organism evidence="1 2">
    <name type="scientific">Salinivibrio kushneri</name>
    <dbReference type="NCBI Taxonomy" id="1908198"/>
    <lineage>
        <taxon>Bacteria</taxon>
        <taxon>Pseudomonadati</taxon>
        <taxon>Pseudomonadota</taxon>
        <taxon>Gammaproteobacteria</taxon>
        <taxon>Vibrionales</taxon>
        <taxon>Vibrionaceae</taxon>
        <taxon>Salinivibrio</taxon>
    </lineage>
</organism>
<reference evidence="1 2" key="1">
    <citation type="journal article" date="2017" name="Genome Announc.">
        <title>Draft Genome Sequences of Salinivibrio proteolyticus, Salinivibrio sharmensis, Salinivibrio siamensis, Salinivibrio costicola subsp. alcaliphilus, Salinivibrio costicola subsp. vallismortis, and 29 New Isolates Belonging to the Genus Salinivibrio.</title>
        <authorList>
            <person name="Lopez-Hermoso C."/>
            <person name="de la Haba R.R."/>
            <person name="Sanchez-Porro C."/>
            <person name="Bayliss S.C."/>
            <person name="Feil E.J."/>
            <person name="Ventosa A."/>
        </authorList>
    </citation>
    <scope>NUCLEOTIDE SEQUENCE [LARGE SCALE GENOMIC DNA]</scope>
    <source>
        <strain evidence="1 2">IC202</strain>
    </source>
</reference>
<dbReference type="AlphaFoldDB" id="A0AB36K1X4"/>
<gene>
    <name evidence="1" type="ORF">BZG09_16225</name>
</gene>
<evidence type="ECO:0000313" key="2">
    <source>
        <dbReference type="Proteomes" id="UP000188726"/>
    </source>
</evidence>
<dbReference type="RefSeq" id="WP_077459622.1">
    <property type="nucleotide sequence ID" value="NZ_MUEN01000121.1"/>
</dbReference>
<name>A0AB36K1X4_9GAMM</name>
<evidence type="ECO:0000313" key="1">
    <source>
        <dbReference type="EMBL" id="OOE40864.1"/>
    </source>
</evidence>